<dbReference type="PANTHER" id="PTHR13452">
    <property type="entry name" value="THUMP DOMAIN CONTAINING PROTEIN 1-RELATED"/>
    <property type="match status" value="1"/>
</dbReference>
<dbReference type="CDD" id="cd11717">
    <property type="entry name" value="THUMP_THUMPD1_like"/>
    <property type="match status" value="1"/>
</dbReference>
<evidence type="ECO:0000313" key="4">
    <source>
        <dbReference type="EMBL" id="KAG6538649.1"/>
    </source>
</evidence>
<dbReference type="GO" id="GO:0006400">
    <property type="term" value="P:tRNA modification"/>
    <property type="evidence" value="ECO:0007669"/>
    <property type="project" value="InterPro"/>
</dbReference>
<proteinExistence type="predicted"/>
<dbReference type="PROSITE" id="PS51165">
    <property type="entry name" value="THUMP"/>
    <property type="match status" value="1"/>
</dbReference>
<feature type="region of interest" description="Disordered" evidence="2">
    <location>
        <begin position="1"/>
        <end position="33"/>
    </location>
</feature>
<feature type="compositionally biased region" description="Basic and acidic residues" evidence="2">
    <location>
        <begin position="8"/>
        <end position="33"/>
    </location>
</feature>
<reference evidence="4 5" key="1">
    <citation type="submission" date="2020-08" db="EMBL/GenBank/DDBJ databases">
        <title>Plant Genome Project.</title>
        <authorList>
            <person name="Zhang R.-G."/>
        </authorList>
    </citation>
    <scope>NUCLEOTIDE SEQUENCE [LARGE SCALE GENOMIC DNA]</scope>
    <source>
        <tissue evidence="4">Rhizome</tissue>
    </source>
</reference>
<sequence>MATAEETNEAKGQSEERAEDRETSRCNSVQKEERMAPWEQHAAVISLPRYDYAAPSSLLHRSRSGFLITCPIKREKSATKEAMSLLGESARTSSISAFKGYLSMKPHLTTQPSLSSGGLVARLGRCFRARRQAWALLLADDILAQSLNLSLVKLTRSGLLLLTFPNNTSRHVIDIVSDIFCALASRKLKSPLWCHRIFPIQETCILAKKDLQLVVSKLIEDFLGKDQEKLEKHIKFAVGYNRRGMDDEIKSQKSTDKDTEEASTLLDRDACFKAVAGAIKAVAKNAIVDLKSPEVAVLVELLPISGIPQGLFVAGVSVLPLQFVTIKPRLCIKSLIADAKGHK</sequence>
<dbReference type="SUPFAM" id="SSF143437">
    <property type="entry name" value="THUMP domain-like"/>
    <property type="match status" value="1"/>
</dbReference>
<dbReference type="InterPro" id="IPR040183">
    <property type="entry name" value="THUMPD1-like"/>
</dbReference>
<keyword evidence="5" id="KW-1185">Reference proteome</keyword>
<feature type="domain" description="THUMP" evidence="3">
    <location>
        <begin position="182"/>
        <end position="320"/>
    </location>
</feature>
<dbReference type="EMBL" id="JACMSC010000001">
    <property type="protein sequence ID" value="KAG6538649.1"/>
    <property type="molecule type" value="Genomic_DNA"/>
</dbReference>
<evidence type="ECO:0000313" key="5">
    <source>
        <dbReference type="Proteomes" id="UP000734854"/>
    </source>
</evidence>
<dbReference type="AlphaFoldDB" id="A0A8J5LTR2"/>
<evidence type="ECO:0000259" key="3">
    <source>
        <dbReference type="PROSITE" id="PS51165"/>
    </source>
</evidence>
<dbReference type="InterPro" id="IPR004114">
    <property type="entry name" value="THUMP_dom"/>
</dbReference>
<dbReference type="GO" id="GO:0003723">
    <property type="term" value="F:RNA binding"/>
    <property type="evidence" value="ECO:0007669"/>
    <property type="project" value="UniProtKB-UniRule"/>
</dbReference>
<keyword evidence="1" id="KW-0694">RNA-binding</keyword>
<comment type="caution">
    <text evidence="4">The sequence shown here is derived from an EMBL/GenBank/DDBJ whole genome shotgun (WGS) entry which is preliminary data.</text>
</comment>
<gene>
    <name evidence="4" type="ORF">ZIOFF_003773</name>
</gene>
<protein>
    <recommendedName>
        <fullName evidence="3">THUMP domain-containing protein</fullName>
    </recommendedName>
</protein>
<organism evidence="4 5">
    <name type="scientific">Zingiber officinale</name>
    <name type="common">Ginger</name>
    <name type="synonym">Amomum zingiber</name>
    <dbReference type="NCBI Taxonomy" id="94328"/>
    <lineage>
        <taxon>Eukaryota</taxon>
        <taxon>Viridiplantae</taxon>
        <taxon>Streptophyta</taxon>
        <taxon>Embryophyta</taxon>
        <taxon>Tracheophyta</taxon>
        <taxon>Spermatophyta</taxon>
        <taxon>Magnoliopsida</taxon>
        <taxon>Liliopsida</taxon>
        <taxon>Zingiberales</taxon>
        <taxon>Zingiberaceae</taxon>
        <taxon>Zingiber</taxon>
    </lineage>
</organism>
<dbReference type="PANTHER" id="PTHR13452:SF13">
    <property type="entry name" value="OS02G0672400 PROTEIN"/>
    <property type="match status" value="1"/>
</dbReference>
<evidence type="ECO:0000256" key="1">
    <source>
        <dbReference type="PROSITE-ProRule" id="PRU00529"/>
    </source>
</evidence>
<dbReference type="Proteomes" id="UP000734854">
    <property type="component" value="Unassembled WGS sequence"/>
</dbReference>
<evidence type="ECO:0000256" key="2">
    <source>
        <dbReference type="SAM" id="MobiDB-lite"/>
    </source>
</evidence>
<name>A0A8J5LTR2_ZINOF</name>
<accession>A0A8J5LTR2</accession>